<name>W2ZZE8_PHYNI</name>
<protein>
    <submittedName>
        <fullName evidence="2">Uncharacterized protein</fullName>
    </submittedName>
</protein>
<feature type="region of interest" description="Disordered" evidence="1">
    <location>
        <begin position="187"/>
        <end position="212"/>
    </location>
</feature>
<reference evidence="2 3" key="1">
    <citation type="submission" date="2013-11" db="EMBL/GenBank/DDBJ databases">
        <title>The Genome Sequence of Phytophthora parasitica P10297.</title>
        <authorList>
            <consortium name="The Broad Institute Genomics Platform"/>
            <person name="Russ C."/>
            <person name="Tyler B."/>
            <person name="Panabieres F."/>
            <person name="Shan W."/>
            <person name="Tripathy S."/>
            <person name="Grunwald N."/>
            <person name="Machado M."/>
            <person name="Johnson C.S."/>
            <person name="Walker B."/>
            <person name="Young S.K."/>
            <person name="Zeng Q."/>
            <person name="Gargeya S."/>
            <person name="Fitzgerald M."/>
            <person name="Haas B."/>
            <person name="Abouelleil A."/>
            <person name="Allen A.W."/>
            <person name="Alvarado L."/>
            <person name="Arachchi H.M."/>
            <person name="Berlin A.M."/>
            <person name="Chapman S.B."/>
            <person name="Gainer-Dewar J."/>
            <person name="Goldberg J."/>
            <person name="Griggs A."/>
            <person name="Gujja S."/>
            <person name="Hansen M."/>
            <person name="Howarth C."/>
            <person name="Imamovic A."/>
            <person name="Ireland A."/>
            <person name="Larimer J."/>
            <person name="McCowan C."/>
            <person name="Murphy C."/>
            <person name="Pearson M."/>
            <person name="Poon T.W."/>
            <person name="Priest M."/>
            <person name="Roberts A."/>
            <person name="Saif S."/>
            <person name="Shea T."/>
            <person name="Sisk P."/>
            <person name="Sykes S."/>
            <person name="Wortman J."/>
            <person name="Nusbaum C."/>
            <person name="Birren B."/>
        </authorList>
    </citation>
    <scope>NUCLEOTIDE SEQUENCE [LARGE SCALE GENOMIC DNA]</scope>
    <source>
        <strain evidence="2 3">P10297</strain>
    </source>
</reference>
<dbReference type="Proteomes" id="UP000018948">
    <property type="component" value="Unassembled WGS sequence"/>
</dbReference>
<feature type="compositionally biased region" description="Basic residues" evidence="1">
    <location>
        <begin position="315"/>
        <end position="324"/>
    </location>
</feature>
<proteinExistence type="predicted"/>
<sequence>MEEPVRQLVLELTTQAARQLESRVQSLVTNTKSEMNLQIQRQAGATSVLREPKLQKQQMRFKHRSNRIDEAWLKTSIQDVLLNNPDLVGHERQEQSQQSSTVSKGDKEHKEYAEQLNATLERSIGAAATTIGNAINGGMRCITKSSLRRDHSFEDSDSDDDVWMTPKDRQMENRMKEAWRNAYLCSKPDHVSPEANSDHEGKSSRDNRIENKPEVLARSYKDSEGLVSSPQTQLPFTGGAAFDSSVLLVVPPTQTQIFVQNKTHHEHRLSELRRRQCLELEQLQQDAPLPIQYRGRHRETHPPVPPRQSGEHRHQVQRHHKQAHTNRMQRLVNDLQQEVTTRAELAAQRYSSNN</sequence>
<accession>W2ZZE8</accession>
<evidence type="ECO:0000313" key="3">
    <source>
        <dbReference type="Proteomes" id="UP000018948"/>
    </source>
</evidence>
<feature type="region of interest" description="Disordered" evidence="1">
    <location>
        <begin position="90"/>
        <end position="109"/>
    </location>
</feature>
<gene>
    <name evidence="2" type="ORF">F442_02653</name>
</gene>
<organism evidence="2 3">
    <name type="scientific">Phytophthora nicotianae P10297</name>
    <dbReference type="NCBI Taxonomy" id="1317064"/>
    <lineage>
        <taxon>Eukaryota</taxon>
        <taxon>Sar</taxon>
        <taxon>Stramenopiles</taxon>
        <taxon>Oomycota</taxon>
        <taxon>Peronosporomycetes</taxon>
        <taxon>Peronosporales</taxon>
        <taxon>Peronosporaceae</taxon>
        <taxon>Phytophthora</taxon>
    </lineage>
</organism>
<dbReference type="EMBL" id="ANIY01000568">
    <property type="protein sequence ID" value="ETP52311.1"/>
    <property type="molecule type" value="Genomic_DNA"/>
</dbReference>
<evidence type="ECO:0000256" key="1">
    <source>
        <dbReference type="SAM" id="MobiDB-lite"/>
    </source>
</evidence>
<dbReference type="AlphaFoldDB" id="W2ZZE8"/>
<evidence type="ECO:0000313" key="2">
    <source>
        <dbReference type="EMBL" id="ETP52311.1"/>
    </source>
</evidence>
<feature type="region of interest" description="Disordered" evidence="1">
    <location>
        <begin position="297"/>
        <end position="325"/>
    </location>
</feature>
<comment type="caution">
    <text evidence="2">The sequence shown here is derived from an EMBL/GenBank/DDBJ whole genome shotgun (WGS) entry which is preliminary data.</text>
</comment>